<dbReference type="EMBL" id="CAJC01000006">
    <property type="protein sequence ID" value="CCI51452.1"/>
    <property type="molecule type" value="Genomic_DNA"/>
</dbReference>
<comment type="caution">
    <text evidence="1">The sequence shown here is derived from an EMBL/GenBank/DDBJ whole genome shotgun (WGS) entry which is preliminary data.</text>
</comment>
<organism evidence="1 2">
    <name type="scientific">Nostocoides jenkinsii Ben 74</name>
    <dbReference type="NCBI Taxonomy" id="1193518"/>
    <lineage>
        <taxon>Bacteria</taxon>
        <taxon>Bacillati</taxon>
        <taxon>Actinomycetota</taxon>
        <taxon>Actinomycetes</taxon>
        <taxon>Micrococcales</taxon>
        <taxon>Intrasporangiaceae</taxon>
        <taxon>Nostocoides</taxon>
    </lineage>
</organism>
<dbReference type="Proteomes" id="UP000035720">
    <property type="component" value="Unassembled WGS sequence"/>
</dbReference>
<gene>
    <name evidence="1" type="ORF">BN13_1030008</name>
</gene>
<accession>A0A077M9J6</accession>
<proteinExistence type="predicted"/>
<sequence length="61" mass="6602">MTNAPAQQAPSVHVIRSTKLTGRYPSLANGMPDSARLVARDLGREHAAYAWITRLAPCPKS</sequence>
<reference evidence="1 2" key="1">
    <citation type="journal article" date="2013" name="ISME J.">
        <title>A metabolic model for members of the genus Tetrasphaera involved in enhanced biological phosphorus removal.</title>
        <authorList>
            <person name="Kristiansen R."/>
            <person name="Nguyen H.T.T."/>
            <person name="Saunders A.M."/>
            <person name="Nielsen J.L."/>
            <person name="Wimmer R."/>
            <person name="Le V.Q."/>
            <person name="McIlroy S.J."/>
            <person name="Petrovski S."/>
            <person name="Seviour R.J."/>
            <person name="Calteau A."/>
            <person name="Nielsen K.L."/>
            <person name="Nielsen P.H."/>
        </authorList>
    </citation>
    <scope>NUCLEOTIDE SEQUENCE [LARGE SCALE GENOMIC DNA]</scope>
    <source>
        <strain evidence="1 2">Ben 74</strain>
    </source>
</reference>
<evidence type="ECO:0000313" key="2">
    <source>
        <dbReference type="Proteomes" id="UP000035720"/>
    </source>
</evidence>
<keyword evidence="2" id="KW-1185">Reference proteome</keyword>
<dbReference type="STRING" id="1193518.BN13_1030008"/>
<name>A0A077M9J6_9MICO</name>
<dbReference type="AlphaFoldDB" id="A0A077M9J6"/>
<evidence type="ECO:0000313" key="1">
    <source>
        <dbReference type="EMBL" id="CCI51452.1"/>
    </source>
</evidence>
<protein>
    <submittedName>
        <fullName evidence="1">Uncharacterized protein</fullName>
    </submittedName>
</protein>